<dbReference type="SMART" id="SM01060">
    <property type="entry name" value="Catalase"/>
    <property type="match status" value="1"/>
</dbReference>
<keyword evidence="4 7" id="KW-0479">Metal-binding</keyword>
<dbReference type="EC" id="1.11.1.-" evidence="7"/>
<gene>
    <name evidence="9" type="ORF">ACFQ0E_03360</name>
</gene>
<evidence type="ECO:0000313" key="10">
    <source>
        <dbReference type="Proteomes" id="UP001597110"/>
    </source>
</evidence>
<keyword evidence="2 7" id="KW-0575">Peroxidase</keyword>
<dbReference type="InterPro" id="IPR018028">
    <property type="entry name" value="Catalase"/>
</dbReference>
<proteinExistence type="inferred from homology"/>
<dbReference type="Gene3D" id="2.40.180.10">
    <property type="entry name" value="Catalase core domain"/>
    <property type="match status" value="1"/>
</dbReference>
<dbReference type="InterPro" id="IPR024168">
    <property type="entry name" value="Catalase_SrpA-type_pred"/>
</dbReference>
<organism evidence="9 10">
    <name type="scientific">Lysobacter brunescens</name>
    <dbReference type="NCBI Taxonomy" id="262323"/>
    <lineage>
        <taxon>Bacteria</taxon>
        <taxon>Pseudomonadati</taxon>
        <taxon>Pseudomonadota</taxon>
        <taxon>Gammaproteobacteria</taxon>
        <taxon>Lysobacterales</taxon>
        <taxon>Lysobacteraceae</taxon>
        <taxon>Lysobacter</taxon>
    </lineage>
</organism>
<dbReference type="GO" id="GO:0004601">
    <property type="term" value="F:peroxidase activity"/>
    <property type="evidence" value="ECO:0007669"/>
    <property type="project" value="UniProtKB-KW"/>
</dbReference>
<name>A0ABW2Y7V9_9GAMM</name>
<evidence type="ECO:0000256" key="6">
    <source>
        <dbReference type="ARBA" id="ARBA00023004"/>
    </source>
</evidence>
<evidence type="ECO:0000256" key="2">
    <source>
        <dbReference type="ARBA" id="ARBA00022559"/>
    </source>
</evidence>
<reference evidence="10" key="1">
    <citation type="journal article" date="2019" name="Int. J. Syst. Evol. Microbiol.">
        <title>The Global Catalogue of Microorganisms (GCM) 10K type strain sequencing project: providing services to taxonomists for standard genome sequencing and annotation.</title>
        <authorList>
            <consortium name="The Broad Institute Genomics Platform"/>
            <consortium name="The Broad Institute Genome Sequencing Center for Infectious Disease"/>
            <person name="Wu L."/>
            <person name="Ma J."/>
        </authorList>
    </citation>
    <scope>NUCLEOTIDE SEQUENCE [LARGE SCALE GENOMIC DNA]</scope>
    <source>
        <strain evidence="10">CCUG 55585</strain>
    </source>
</reference>
<comment type="function">
    <text evidence="7">Has an organic peroxide-dependent peroxidase activity.</text>
</comment>
<dbReference type="InterPro" id="IPR020835">
    <property type="entry name" value="Catalase_sf"/>
</dbReference>
<keyword evidence="3 7" id="KW-0349">Heme</keyword>
<dbReference type="PIRSF" id="PIRSF000296">
    <property type="entry name" value="SrpA"/>
    <property type="match status" value="1"/>
</dbReference>
<evidence type="ECO:0000256" key="7">
    <source>
        <dbReference type="PIRNR" id="PIRNR000296"/>
    </source>
</evidence>
<sequence length="359" mass="38832">MTSPRFRFPLRWRPVLPFAGIAVVVGGLAAAFAWTAGWLTPARLTAPRLVDTIENGKPFTGFRRAHARGVCVAGYFEPSAEAASLSQARVFSQPRTPAIGRLSIGGADPLGAEAQARVRSLALQFDTDDGQQWRLAMNSFPFFAVSTPQAFAEQILASRPDPATGKPDPAKMQAFLARHPEAANFMAWASSAPWSSSFANTAYNGVHAFEFTSASGERRYVRWSFVPQAPFEPLPPERRQAAEASYLTDELAARLAKGPLRWTLELTLAEPGDPIENPSQPWPGTRQRVAAGTFVMERAYDQATGDCRDINFDPTVLPVGIAPSRDPVLAARAAAYSVSFNRRQREVAGGAGQATGDAQ</sequence>
<comment type="cofactor">
    <cofactor evidence="7">
        <name>heme</name>
        <dbReference type="ChEBI" id="CHEBI:30413"/>
    </cofactor>
</comment>
<dbReference type="Pfam" id="PF00199">
    <property type="entry name" value="Catalase"/>
    <property type="match status" value="1"/>
</dbReference>
<dbReference type="SUPFAM" id="SSF56634">
    <property type="entry name" value="Heme-dependent catalase-like"/>
    <property type="match status" value="1"/>
</dbReference>
<evidence type="ECO:0000256" key="5">
    <source>
        <dbReference type="ARBA" id="ARBA00023002"/>
    </source>
</evidence>
<dbReference type="Gene3D" id="1.20.1280.120">
    <property type="match status" value="1"/>
</dbReference>
<keyword evidence="5 7" id="KW-0560">Oxidoreductase</keyword>
<dbReference type="PROSITE" id="PS51402">
    <property type="entry name" value="CATALASE_3"/>
    <property type="match status" value="1"/>
</dbReference>
<evidence type="ECO:0000256" key="3">
    <source>
        <dbReference type="ARBA" id="ARBA00022617"/>
    </source>
</evidence>
<dbReference type="PANTHER" id="PTHR11465:SF9">
    <property type="entry name" value="CATALASE"/>
    <property type="match status" value="1"/>
</dbReference>
<evidence type="ECO:0000313" key="9">
    <source>
        <dbReference type="EMBL" id="MFD0724630.1"/>
    </source>
</evidence>
<evidence type="ECO:0000256" key="1">
    <source>
        <dbReference type="ARBA" id="ARBA00005329"/>
    </source>
</evidence>
<dbReference type="PANTHER" id="PTHR11465">
    <property type="entry name" value="CATALASE"/>
    <property type="match status" value="1"/>
</dbReference>
<evidence type="ECO:0000259" key="8">
    <source>
        <dbReference type="SMART" id="SM01060"/>
    </source>
</evidence>
<keyword evidence="6 7" id="KW-0408">Iron</keyword>
<comment type="similarity">
    <text evidence="1 7">Belongs to the catalase family.</text>
</comment>
<dbReference type="EMBL" id="JBHTIF010000001">
    <property type="protein sequence ID" value="MFD0724630.1"/>
    <property type="molecule type" value="Genomic_DNA"/>
</dbReference>
<accession>A0ABW2Y7V9</accession>
<comment type="caution">
    <text evidence="9">The sequence shown here is derived from an EMBL/GenBank/DDBJ whole genome shotgun (WGS) entry which is preliminary data.</text>
</comment>
<feature type="domain" description="Catalase core" evidence="8">
    <location>
        <begin position="25"/>
        <end position="359"/>
    </location>
</feature>
<dbReference type="RefSeq" id="WP_386822282.1">
    <property type="nucleotide sequence ID" value="NZ_JBHTIF010000001.1"/>
</dbReference>
<dbReference type="InterPro" id="IPR011614">
    <property type="entry name" value="Catalase_core"/>
</dbReference>
<keyword evidence="10" id="KW-1185">Reference proteome</keyword>
<dbReference type="CDD" id="cd08153">
    <property type="entry name" value="srpA_like"/>
    <property type="match status" value="1"/>
</dbReference>
<dbReference type="Proteomes" id="UP001597110">
    <property type="component" value="Unassembled WGS sequence"/>
</dbReference>
<evidence type="ECO:0000256" key="4">
    <source>
        <dbReference type="ARBA" id="ARBA00022723"/>
    </source>
</evidence>
<protein>
    <recommendedName>
        <fullName evidence="7">Catalase-related peroxidase</fullName>
        <ecNumber evidence="7">1.11.1.-</ecNumber>
    </recommendedName>
</protein>